<dbReference type="SMART" id="SM00228">
    <property type="entry name" value="PDZ"/>
    <property type="match status" value="1"/>
</dbReference>
<dbReference type="GO" id="GO:0004175">
    <property type="term" value="F:endopeptidase activity"/>
    <property type="evidence" value="ECO:0007669"/>
    <property type="project" value="TreeGrafter"/>
</dbReference>
<dbReference type="Gene3D" id="3.30.750.44">
    <property type="match status" value="1"/>
</dbReference>
<dbReference type="Pfam" id="PF11818">
    <property type="entry name" value="DUF3340"/>
    <property type="match status" value="1"/>
</dbReference>
<dbReference type="Pfam" id="PF17804">
    <property type="entry name" value="TSP_NTD"/>
    <property type="match status" value="1"/>
</dbReference>
<keyword evidence="2 5" id="KW-0645">Protease</keyword>
<dbReference type="SUPFAM" id="SSF50156">
    <property type="entry name" value="PDZ domain-like"/>
    <property type="match status" value="1"/>
</dbReference>
<evidence type="ECO:0000256" key="1">
    <source>
        <dbReference type="ARBA" id="ARBA00009179"/>
    </source>
</evidence>
<dbReference type="SUPFAM" id="SSF52096">
    <property type="entry name" value="ClpP/crotonase"/>
    <property type="match status" value="1"/>
</dbReference>
<dbReference type="InterPro" id="IPR036034">
    <property type="entry name" value="PDZ_sf"/>
</dbReference>
<dbReference type="GO" id="GO:0008236">
    <property type="term" value="F:serine-type peptidase activity"/>
    <property type="evidence" value="ECO:0007669"/>
    <property type="project" value="UniProtKB-KW"/>
</dbReference>
<evidence type="ECO:0000256" key="2">
    <source>
        <dbReference type="ARBA" id="ARBA00022670"/>
    </source>
</evidence>
<dbReference type="FunFam" id="3.90.226.10:FF:000090">
    <property type="entry name" value="Tail-specific protease"/>
    <property type="match status" value="1"/>
</dbReference>
<reference evidence="8" key="1">
    <citation type="submission" date="2017-04" db="EMBL/GenBank/DDBJ databases">
        <authorList>
            <person name="Varghese N."/>
            <person name="Submissions S."/>
        </authorList>
    </citation>
    <scope>NUCLEOTIDE SEQUENCE [LARGE SCALE GENOMIC DNA]</scope>
</reference>
<dbReference type="InterPro" id="IPR005151">
    <property type="entry name" value="Tail-specific_protease"/>
</dbReference>
<dbReference type="NCBIfam" id="TIGR00225">
    <property type="entry name" value="prc"/>
    <property type="match status" value="1"/>
</dbReference>
<dbReference type="Gene3D" id="2.30.42.10">
    <property type="match status" value="1"/>
</dbReference>
<dbReference type="AlphaFoldDB" id="A0A1Y6ET37"/>
<proteinExistence type="inferred from homology"/>
<evidence type="ECO:0000313" key="7">
    <source>
        <dbReference type="EMBL" id="SMQ65717.1"/>
    </source>
</evidence>
<keyword evidence="3 5" id="KW-0378">Hydrolase</keyword>
<dbReference type="InterPro" id="IPR040573">
    <property type="entry name" value="TSP_N"/>
</dbReference>
<dbReference type="GO" id="GO:0030288">
    <property type="term" value="C:outer membrane-bounded periplasmic space"/>
    <property type="evidence" value="ECO:0007669"/>
    <property type="project" value="TreeGrafter"/>
</dbReference>
<evidence type="ECO:0000256" key="4">
    <source>
        <dbReference type="ARBA" id="ARBA00022825"/>
    </source>
</evidence>
<organism evidence="7 8">
    <name type="scientific">Pseudidiomarina planktonica</name>
    <dbReference type="NCBI Taxonomy" id="1323738"/>
    <lineage>
        <taxon>Bacteria</taxon>
        <taxon>Pseudomonadati</taxon>
        <taxon>Pseudomonadota</taxon>
        <taxon>Gammaproteobacteria</taxon>
        <taxon>Alteromonadales</taxon>
        <taxon>Idiomarinaceae</taxon>
        <taxon>Pseudidiomarina</taxon>
    </lineage>
</organism>
<comment type="similarity">
    <text evidence="1 5">Belongs to the peptidase S41A family.</text>
</comment>
<dbReference type="RefSeq" id="WP_086434426.1">
    <property type="nucleotide sequence ID" value="NZ_FXWH01000001.1"/>
</dbReference>
<dbReference type="Pfam" id="PF03572">
    <property type="entry name" value="Peptidase_S41"/>
    <property type="match status" value="1"/>
</dbReference>
<dbReference type="Proteomes" id="UP000194450">
    <property type="component" value="Unassembled WGS sequence"/>
</dbReference>
<dbReference type="NCBIfam" id="NF008388">
    <property type="entry name" value="PRK11186.1"/>
    <property type="match status" value="1"/>
</dbReference>
<dbReference type="Gene3D" id="3.90.226.10">
    <property type="entry name" value="2-enoyl-CoA Hydratase, Chain A, domain 1"/>
    <property type="match status" value="1"/>
</dbReference>
<evidence type="ECO:0000256" key="3">
    <source>
        <dbReference type="ARBA" id="ARBA00022801"/>
    </source>
</evidence>
<evidence type="ECO:0000259" key="6">
    <source>
        <dbReference type="PROSITE" id="PS50106"/>
    </source>
</evidence>
<dbReference type="CDD" id="cd06782">
    <property type="entry name" value="cpPDZ_CPP-like"/>
    <property type="match status" value="1"/>
</dbReference>
<dbReference type="PROSITE" id="PS50106">
    <property type="entry name" value="PDZ"/>
    <property type="match status" value="1"/>
</dbReference>
<accession>A0A1Y6ET37</accession>
<dbReference type="Pfam" id="PF00595">
    <property type="entry name" value="PDZ"/>
    <property type="match status" value="1"/>
</dbReference>
<keyword evidence="4 5" id="KW-0720">Serine protease</keyword>
<dbReference type="PANTHER" id="PTHR32060:SF22">
    <property type="entry name" value="CARBOXYL-TERMINAL-PROCESSING PEPTIDASE 3, CHLOROPLASTIC"/>
    <property type="match status" value="1"/>
</dbReference>
<evidence type="ECO:0000313" key="8">
    <source>
        <dbReference type="Proteomes" id="UP000194450"/>
    </source>
</evidence>
<name>A0A1Y6ET37_9GAMM</name>
<evidence type="ECO:0000256" key="5">
    <source>
        <dbReference type="RuleBase" id="RU004404"/>
    </source>
</evidence>
<protein>
    <submittedName>
        <fullName evidence="7">C-terminal processing peptidase-1. Serine peptidase. MEROPS family S41A</fullName>
    </submittedName>
</protein>
<keyword evidence="8" id="KW-1185">Reference proteome</keyword>
<dbReference type="OrthoDB" id="9812068at2"/>
<dbReference type="GO" id="GO:0007165">
    <property type="term" value="P:signal transduction"/>
    <property type="evidence" value="ECO:0007669"/>
    <property type="project" value="TreeGrafter"/>
</dbReference>
<dbReference type="EMBL" id="FXWH01000001">
    <property type="protein sequence ID" value="SMQ65717.1"/>
    <property type="molecule type" value="Genomic_DNA"/>
</dbReference>
<dbReference type="PANTHER" id="PTHR32060">
    <property type="entry name" value="TAIL-SPECIFIC PROTEASE"/>
    <property type="match status" value="1"/>
</dbReference>
<dbReference type="InterPro" id="IPR020992">
    <property type="entry name" value="Tail_Prtase_C"/>
</dbReference>
<dbReference type="InterPro" id="IPR001478">
    <property type="entry name" value="PDZ"/>
</dbReference>
<gene>
    <name evidence="7" type="ORF">SAMN06297229_1339</name>
</gene>
<dbReference type="GO" id="GO:0006508">
    <property type="term" value="P:proteolysis"/>
    <property type="evidence" value="ECO:0007669"/>
    <property type="project" value="UniProtKB-KW"/>
</dbReference>
<dbReference type="InterPro" id="IPR029045">
    <property type="entry name" value="ClpP/crotonase-like_dom_sf"/>
</dbReference>
<dbReference type="InterPro" id="IPR004447">
    <property type="entry name" value="Peptidase_S41A"/>
</dbReference>
<dbReference type="SMART" id="SM00245">
    <property type="entry name" value="TSPc"/>
    <property type="match status" value="1"/>
</dbReference>
<dbReference type="CDD" id="cd07560">
    <property type="entry name" value="Peptidase_S41_CPP"/>
    <property type="match status" value="1"/>
</dbReference>
<sequence>MKRFGVLPLSIAIALWAPITLAIPPAHEISELPELEPAEHHQVASKRINSYFTRYHYKNMTLNDELSSQIHDRYLEVLDYSKMFLLKSDVEATEEYRSLFDDMINSGDLTIAYNLHDKALERRFERYSYALSLLDEDQPMDFSDNEDKYYYNREDASWPESEAELDELWRQRVKYDALNLKLAGKDWPETVETLGKRYNSTLKRLTQTNSEDVFQAVMNAFARSVEAHTSYLSPSNSERFQQNMNLSLEGIGAVLQSEYDYTIVRSLVPGGPADKNGGIGPDDKIIGVGQGDEKDTFVDVVGWRLDEVVELIKGPKGSTVRLQVLKASQGAGGTPKEITIVRDEVKLEDRAAKAEVKIPEEGEYKGRKMGVITIPGFYNNLTADVIDLIEELEEEKVEGLIVDLRDNGGGALNEAISLSGLFIDKGPVVQVSDASGRVDVSADRDGRTYYEGPLTIMVNRYSASASEIFAAAMQDYGRAVVVGENTFGKGTVQQHRGLQRRFDFFSEPMGSVQYTVAKFYRIDGGSTQMKGVQPDINLPAYIDHEEFGESSEDNALPWDSINPAPYEMVGQPKPDRLKELQTLVDERVNENPEFKYVFADIERYREQHDKTWISLSLEKRQQEQDDEDAKRLTRMNDRLQRQGMEPVKELEDLDDIDDELLEADPYLDETIYLAFDLIEEKQLALQ</sequence>
<feature type="domain" description="PDZ" evidence="6">
    <location>
        <begin position="251"/>
        <end position="313"/>
    </location>
</feature>